<dbReference type="InterPro" id="IPR027417">
    <property type="entry name" value="P-loop_NTPase"/>
</dbReference>
<dbReference type="Gene3D" id="3.40.50.300">
    <property type="entry name" value="P-loop containing nucleotide triphosphate hydrolases"/>
    <property type="match status" value="1"/>
</dbReference>
<dbReference type="GO" id="GO:0016301">
    <property type="term" value="F:kinase activity"/>
    <property type="evidence" value="ECO:0007669"/>
    <property type="project" value="InterPro"/>
</dbReference>
<proteinExistence type="predicted"/>
<evidence type="ECO:0000259" key="1">
    <source>
        <dbReference type="Pfam" id="PF00485"/>
    </source>
</evidence>
<organism evidence="2 3">
    <name type="scientific">Phytohabitans rumicis</name>
    <dbReference type="NCBI Taxonomy" id="1076125"/>
    <lineage>
        <taxon>Bacteria</taxon>
        <taxon>Bacillati</taxon>
        <taxon>Actinomycetota</taxon>
        <taxon>Actinomycetes</taxon>
        <taxon>Micromonosporales</taxon>
        <taxon>Micromonosporaceae</taxon>
    </lineage>
</organism>
<evidence type="ECO:0000313" key="3">
    <source>
        <dbReference type="Proteomes" id="UP000482960"/>
    </source>
</evidence>
<reference evidence="2 3" key="1">
    <citation type="submission" date="2020-03" db="EMBL/GenBank/DDBJ databases">
        <title>Whole genome shotgun sequence of Phytohabitans rumicis NBRC 108638.</title>
        <authorList>
            <person name="Komaki H."/>
            <person name="Tamura T."/>
        </authorList>
    </citation>
    <scope>NUCLEOTIDE SEQUENCE [LARGE SCALE GENOMIC DNA]</scope>
    <source>
        <strain evidence="2 3">NBRC 108638</strain>
    </source>
</reference>
<sequence length="183" mass="20006">MYGEIAGEVWRRAARLGGTRLVAVDGPSGAGKTRFAGRLATALGPAVPVVHTDDLLDGWGDQVTFWPRLEEWVLAPLRAGRPGRYRTYDWEAGCFGPEWTVVEPAPVVILEGVTSARARIRPELTLSVFVTAPLATRVRRAQERDGGTLSAYLEEWRRGEDAHFAADATAHHADLVVDTTPHP</sequence>
<gene>
    <name evidence="2" type="ORF">Prum_055590</name>
</gene>
<dbReference type="InterPro" id="IPR006083">
    <property type="entry name" value="PRK/URK"/>
</dbReference>
<protein>
    <recommendedName>
        <fullName evidence="1">Phosphoribulokinase/uridine kinase domain-containing protein</fullName>
    </recommendedName>
</protein>
<feature type="domain" description="Phosphoribulokinase/uridine kinase" evidence="1">
    <location>
        <begin position="73"/>
        <end position="181"/>
    </location>
</feature>
<dbReference type="GO" id="GO:0005524">
    <property type="term" value="F:ATP binding"/>
    <property type="evidence" value="ECO:0007669"/>
    <property type="project" value="InterPro"/>
</dbReference>
<reference evidence="2 3" key="2">
    <citation type="submission" date="2020-03" db="EMBL/GenBank/DDBJ databases">
        <authorList>
            <person name="Ichikawa N."/>
            <person name="Kimura A."/>
            <person name="Kitahashi Y."/>
            <person name="Uohara A."/>
        </authorList>
    </citation>
    <scope>NUCLEOTIDE SEQUENCE [LARGE SCALE GENOMIC DNA]</scope>
    <source>
        <strain evidence="2 3">NBRC 108638</strain>
    </source>
</reference>
<comment type="caution">
    <text evidence="2">The sequence shown here is derived from an EMBL/GenBank/DDBJ whole genome shotgun (WGS) entry which is preliminary data.</text>
</comment>
<keyword evidence="3" id="KW-1185">Reference proteome</keyword>
<accession>A0A6V8LD29</accession>
<evidence type="ECO:0000313" key="2">
    <source>
        <dbReference type="EMBL" id="GFJ91917.1"/>
    </source>
</evidence>
<dbReference type="SUPFAM" id="SSF52540">
    <property type="entry name" value="P-loop containing nucleoside triphosphate hydrolases"/>
    <property type="match status" value="1"/>
</dbReference>
<name>A0A6V8LD29_9ACTN</name>
<dbReference type="EMBL" id="BLPG01000001">
    <property type="protein sequence ID" value="GFJ91917.1"/>
    <property type="molecule type" value="Genomic_DNA"/>
</dbReference>
<dbReference type="Proteomes" id="UP000482960">
    <property type="component" value="Unassembled WGS sequence"/>
</dbReference>
<dbReference type="Pfam" id="PF00485">
    <property type="entry name" value="PRK"/>
    <property type="match status" value="1"/>
</dbReference>
<dbReference type="AlphaFoldDB" id="A0A6V8LD29"/>